<evidence type="ECO:0000256" key="10">
    <source>
        <dbReference type="ARBA" id="ARBA00022824"/>
    </source>
</evidence>
<dbReference type="EC" id="2.3.1.20" evidence="5"/>
<proteinExistence type="inferred from homology"/>
<dbReference type="GO" id="GO:0005789">
    <property type="term" value="C:endoplasmic reticulum membrane"/>
    <property type="evidence" value="ECO:0007669"/>
    <property type="project" value="UniProtKB-SubCell"/>
</dbReference>
<gene>
    <name evidence="15" type="ORF">PMAYCL1PPCAC_10898</name>
</gene>
<evidence type="ECO:0000256" key="4">
    <source>
        <dbReference type="ARBA" id="ARBA00005420"/>
    </source>
</evidence>
<dbReference type="CDD" id="cd07987">
    <property type="entry name" value="LPLAT_MGAT-like"/>
    <property type="match status" value="1"/>
</dbReference>
<keyword evidence="14" id="KW-0012">Acyltransferase</keyword>
<evidence type="ECO:0000256" key="6">
    <source>
        <dbReference type="ARBA" id="ARBA00022516"/>
    </source>
</evidence>
<name>A0AAN4ZGD9_9BILA</name>
<dbReference type="PANTHER" id="PTHR12317">
    <property type="entry name" value="DIACYLGLYCEROL O-ACYLTRANSFERASE"/>
    <property type="match status" value="1"/>
</dbReference>
<comment type="similarity">
    <text evidence="4">Belongs to the diacylglycerol acyltransferase family.</text>
</comment>
<evidence type="ECO:0000256" key="13">
    <source>
        <dbReference type="ARBA" id="ARBA00023136"/>
    </source>
</evidence>
<evidence type="ECO:0000313" key="15">
    <source>
        <dbReference type="EMBL" id="GMR40703.1"/>
    </source>
</evidence>
<comment type="pathway">
    <text evidence="2">Glycerolipid metabolism; triacylglycerol biosynthesis.</text>
</comment>
<evidence type="ECO:0000256" key="12">
    <source>
        <dbReference type="ARBA" id="ARBA00023098"/>
    </source>
</evidence>
<accession>A0AAN4ZGD9</accession>
<evidence type="ECO:0000256" key="8">
    <source>
        <dbReference type="ARBA" id="ARBA00022692"/>
    </source>
</evidence>
<evidence type="ECO:0000256" key="3">
    <source>
        <dbReference type="ARBA" id="ARBA00005189"/>
    </source>
</evidence>
<evidence type="ECO:0000256" key="9">
    <source>
        <dbReference type="ARBA" id="ARBA00022798"/>
    </source>
</evidence>
<evidence type="ECO:0000256" key="7">
    <source>
        <dbReference type="ARBA" id="ARBA00022679"/>
    </source>
</evidence>
<dbReference type="Pfam" id="PF03982">
    <property type="entry name" value="DAGAT"/>
    <property type="match status" value="1"/>
</dbReference>
<keyword evidence="6" id="KW-0444">Lipid biosynthesis</keyword>
<keyword evidence="7" id="KW-0808">Transferase</keyword>
<dbReference type="GO" id="GO:0019432">
    <property type="term" value="P:triglyceride biosynthetic process"/>
    <property type="evidence" value="ECO:0007669"/>
    <property type="project" value="TreeGrafter"/>
</dbReference>
<dbReference type="InterPro" id="IPR007130">
    <property type="entry name" value="DAGAT"/>
</dbReference>
<keyword evidence="10" id="KW-0256">Endoplasmic reticulum</keyword>
<keyword evidence="13" id="KW-0472">Membrane</keyword>
<dbReference type="AlphaFoldDB" id="A0AAN4ZGD9"/>
<evidence type="ECO:0000256" key="5">
    <source>
        <dbReference type="ARBA" id="ARBA00013244"/>
    </source>
</evidence>
<dbReference type="GO" id="GO:0004144">
    <property type="term" value="F:diacylglycerol O-acyltransferase activity"/>
    <property type="evidence" value="ECO:0007669"/>
    <property type="project" value="UniProtKB-EC"/>
</dbReference>
<protein>
    <recommendedName>
        <fullName evidence="5">diacylglycerol O-acyltransferase</fullName>
        <ecNumber evidence="5">2.3.1.20</ecNumber>
    </recommendedName>
</protein>
<evidence type="ECO:0000313" key="16">
    <source>
        <dbReference type="Proteomes" id="UP001328107"/>
    </source>
</evidence>
<keyword evidence="16" id="KW-1185">Reference proteome</keyword>
<dbReference type="GO" id="GO:0006071">
    <property type="term" value="P:glycerol metabolic process"/>
    <property type="evidence" value="ECO:0007669"/>
    <property type="project" value="UniProtKB-KW"/>
</dbReference>
<keyword evidence="9" id="KW-0319">Glycerol metabolism</keyword>
<evidence type="ECO:0000256" key="2">
    <source>
        <dbReference type="ARBA" id="ARBA00004771"/>
    </source>
</evidence>
<evidence type="ECO:0000256" key="1">
    <source>
        <dbReference type="ARBA" id="ARBA00004477"/>
    </source>
</evidence>
<sequence length="268" mass="30112">MPSHWFRTHAPYMTWAGDYFNYRIVKTEELPTDRNYIVGSHPHGLICFGMLISFASYMSGITSLYEGIRFWSGTLAGQFSSPIRREILMLAGMGAVTKRNIQWVVRQEDKGQALAIAIGGLNEAIVSAPGQYFLKLKNRKGFVKIALSEGADLVPMLHFGENETYNAVEGICPIRLRNMQARLLQTFGFCPPLLVGKSLLGLRWGGLVPKKTRMATVIGGPIRVEKSANPTAEEVDELHKRYCDKLICLFETHKANYGVRPEQKIIIY</sequence>
<keyword evidence="8" id="KW-0812">Transmembrane</keyword>
<evidence type="ECO:0000256" key="11">
    <source>
        <dbReference type="ARBA" id="ARBA00022989"/>
    </source>
</evidence>
<keyword evidence="11" id="KW-1133">Transmembrane helix</keyword>
<keyword evidence="12" id="KW-0443">Lipid metabolism</keyword>
<dbReference type="Proteomes" id="UP001328107">
    <property type="component" value="Unassembled WGS sequence"/>
</dbReference>
<dbReference type="PANTHER" id="PTHR12317:SF0">
    <property type="entry name" value="ACYLTRANSFERASE"/>
    <property type="match status" value="1"/>
</dbReference>
<comment type="subcellular location">
    <subcellularLocation>
        <location evidence="1">Endoplasmic reticulum membrane</location>
        <topology evidence="1">Multi-pass membrane protein</topology>
    </subcellularLocation>
</comment>
<comment type="pathway">
    <text evidence="3">Lipid metabolism.</text>
</comment>
<dbReference type="EMBL" id="BTRK01000003">
    <property type="protein sequence ID" value="GMR40703.1"/>
    <property type="molecule type" value="Genomic_DNA"/>
</dbReference>
<organism evidence="15 16">
    <name type="scientific">Pristionchus mayeri</name>
    <dbReference type="NCBI Taxonomy" id="1317129"/>
    <lineage>
        <taxon>Eukaryota</taxon>
        <taxon>Metazoa</taxon>
        <taxon>Ecdysozoa</taxon>
        <taxon>Nematoda</taxon>
        <taxon>Chromadorea</taxon>
        <taxon>Rhabditida</taxon>
        <taxon>Rhabditina</taxon>
        <taxon>Diplogasteromorpha</taxon>
        <taxon>Diplogasteroidea</taxon>
        <taxon>Neodiplogasteridae</taxon>
        <taxon>Pristionchus</taxon>
    </lineage>
</organism>
<comment type="caution">
    <text evidence="15">The sequence shown here is derived from an EMBL/GenBank/DDBJ whole genome shotgun (WGS) entry which is preliminary data.</text>
</comment>
<reference evidence="16" key="1">
    <citation type="submission" date="2022-10" db="EMBL/GenBank/DDBJ databases">
        <title>Genome assembly of Pristionchus species.</title>
        <authorList>
            <person name="Yoshida K."/>
            <person name="Sommer R.J."/>
        </authorList>
    </citation>
    <scope>NUCLEOTIDE SEQUENCE [LARGE SCALE GENOMIC DNA]</scope>
    <source>
        <strain evidence="16">RS5460</strain>
    </source>
</reference>
<evidence type="ECO:0000256" key="14">
    <source>
        <dbReference type="ARBA" id="ARBA00023315"/>
    </source>
</evidence>